<protein>
    <submittedName>
        <fullName evidence="1">Uncharacterized protein</fullName>
    </submittedName>
</protein>
<dbReference type="EMBL" id="CM047587">
    <property type="protein sequence ID" value="KAI9907675.1"/>
    <property type="molecule type" value="Genomic_DNA"/>
</dbReference>
<proteinExistence type="predicted"/>
<reference evidence="1 2" key="1">
    <citation type="journal article" date="2022" name="bioRxiv">
        <title>The genome of the oomycete Peronosclerospora sorghi, a cosmopolitan pathogen of maize and sorghum, is inflated with dispersed pseudogenes.</title>
        <authorList>
            <person name="Fletcher K."/>
            <person name="Martin F."/>
            <person name="Isakeit T."/>
            <person name="Cavanaugh K."/>
            <person name="Magill C."/>
            <person name="Michelmore R."/>
        </authorList>
    </citation>
    <scope>NUCLEOTIDE SEQUENCE [LARGE SCALE GENOMIC DNA]</scope>
    <source>
        <strain evidence="1">P6</strain>
    </source>
</reference>
<evidence type="ECO:0000313" key="2">
    <source>
        <dbReference type="Proteomes" id="UP001163321"/>
    </source>
</evidence>
<sequence length="200" mass="23763">MFKINEEKRHFDDKVNVLDGYIKYRNRDKSNDLILFETLFNHHRAHFAELMLEADESLQHRYFQSLNNKRTSPIDLVRDLHSKAGGVKLFEGHNYNLLSRYVDFVFTTTESRDVVMWLTLRSLFKSDEDFALHLAELTQRGDLRGQAERNLNALFSKWEQEESTPKFDQNTRWGQIVVELYYKYMGHPTEPVEKVVREAS</sequence>
<comment type="caution">
    <text evidence="1">The sequence shown here is derived from an EMBL/GenBank/DDBJ whole genome shotgun (WGS) entry which is preliminary data.</text>
</comment>
<organism evidence="1 2">
    <name type="scientific">Peronosclerospora sorghi</name>
    <dbReference type="NCBI Taxonomy" id="230839"/>
    <lineage>
        <taxon>Eukaryota</taxon>
        <taxon>Sar</taxon>
        <taxon>Stramenopiles</taxon>
        <taxon>Oomycota</taxon>
        <taxon>Peronosporomycetes</taxon>
        <taxon>Peronosporales</taxon>
        <taxon>Peronosporaceae</taxon>
        <taxon>Peronosclerospora</taxon>
    </lineage>
</organism>
<keyword evidence="2" id="KW-1185">Reference proteome</keyword>
<name>A0ACC0VMD0_9STRA</name>
<dbReference type="Proteomes" id="UP001163321">
    <property type="component" value="Chromosome 8"/>
</dbReference>
<gene>
    <name evidence="1" type="ORF">PsorP6_002963</name>
</gene>
<evidence type="ECO:0000313" key="1">
    <source>
        <dbReference type="EMBL" id="KAI9907675.1"/>
    </source>
</evidence>
<accession>A0ACC0VMD0</accession>